<comment type="subcellular location">
    <subcellularLocation>
        <location evidence="1">Cell membrane</location>
        <topology evidence="1">Multi-pass membrane protein</topology>
    </subcellularLocation>
</comment>
<evidence type="ECO:0000256" key="3">
    <source>
        <dbReference type="ARBA" id="ARBA00022475"/>
    </source>
</evidence>
<feature type="transmembrane region" description="Helical" evidence="8">
    <location>
        <begin position="52"/>
        <end position="70"/>
    </location>
</feature>
<feature type="transmembrane region" description="Helical" evidence="8">
    <location>
        <begin position="107"/>
        <end position="128"/>
    </location>
</feature>
<feature type="transmembrane region" description="Helical" evidence="8">
    <location>
        <begin position="202"/>
        <end position="221"/>
    </location>
</feature>
<feature type="domain" description="Major facilitator superfamily (MFS) profile" evidence="9">
    <location>
        <begin position="16"/>
        <end position="509"/>
    </location>
</feature>
<proteinExistence type="predicted"/>
<keyword evidence="5 8" id="KW-1133">Transmembrane helix</keyword>
<evidence type="ECO:0000256" key="4">
    <source>
        <dbReference type="ARBA" id="ARBA00022692"/>
    </source>
</evidence>
<dbReference type="PANTHER" id="PTHR42718:SF47">
    <property type="entry name" value="METHYL VIOLOGEN RESISTANCE PROTEIN SMVA"/>
    <property type="match status" value="1"/>
</dbReference>
<feature type="transmembrane region" description="Helical" evidence="8">
    <location>
        <begin position="166"/>
        <end position="190"/>
    </location>
</feature>
<keyword evidence="11" id="KW-1185">Reference proteome</keyword>
<comment type="caution">
    <text evidence="10">The sequence shown here is derived from an EMBL/GenBank/DDBJ whole genome shotgun (WGS) entry which is preliminary data.</text>
</comment>
<keyword evidence="2" id="KW-0813">Transport</keyword>
<sequence length="528" mass="53969">MEKTTPARAGRREWIGLGVLALPTVVLSMDLTVLHLAAPTLSADLDPTGSQLLWILDVYGFMVASFLLVMGSLGDRIGRRRLLFIGAAAFAAASVLAAFAPTVETLIAARALLGVAGATLMPSTLALLTNMFHTSAQRTFAIAVWMTCFTAGEAIGPLIGGALLELFWWGSIFLIGVPVMALLLAVGPFVLPESSERLPGRLDMVSATLLIASVLPLVYAVKKLALSGVGLEPIGWAVLGLAVGAVFCRRQLRMDDPMMDLRLFRLPAFSAGLTTQVIAVAAMAGSQLLVLQYLQSVLELSPFQAGLWTVPSIVLGIIATLLAPKMVTRIRPAKVVGVCLAIAAVGSGMLAVTAPMQSLPAAIIGFTVLYTGVTPTLALITDLIVSSAPEERSGMASGVAESGGEFGLASGMAFLGAATMAVYQVRLTEAAPAGVDEGSLDAAQETVGAGVRIAEETTGATGAALLEAVHAAYSDGLQVAAGAGAVLLAVGAVLALGFLRGAPASAEQAGDSASPAEPKSTAGATTEH</sequence>
<dbReference type="InterPro" id="IPR006311">
    <property type="entry name" value="TAT_signal"/>
</dbReference>
<gene>
    <name evidence="10" type="ORF">O4U47_20895</name>
</gene>
<dbReference type="Pfam" id="PF07690">
    <property type="entry name" value="MFS_1"/>
    <property type="match status" value="1"/>
</dbReference>
<name>A0ABT4TRG7_9ACTN</name>
<feature type="transmembrane region" description="Helical" evidence="8">
    <location>
        <begin position="140"/>
        <end position="160"/>
    </location>
</feature>
<reference evidence="10" key="1">
    <citation type="submission" date="2023-01" db="EMBL/GenBank/DDBJ databases">
        <title>Draft genome sequence of Nocardiopsis sp. LSu2-4 isolated from halophytes.</title>
        <authorList>
            <person name="Duangmal K."/>
            <person name="Chantavorakit T."/>
        </authorList>
    </citation>
    <scope>NUCLEOTIDE SEQUENCE</scope>
    <source>
        <strain evidence="10">LSu2-4</strain>
    </source>
</reference>
<dbReference type="RefSeq" id="WP_270679607.1">
    <property type="nucleotide sequence ID" value="NZ_JAQFWP010000044.1"/>
</dbReference>
<evidence type="ECO:0000313" key="10">
    <source>
        <dbReference type="EMBL" id="MDA2806976.1"/>
    </source>
</evidence>
<feature type="transmembrane region" description="Helical" evidence="8">
    <location>
        <begin position="362"/>
        <end position="385"/>
    </location>
</feature>
<protein>
    <submittedName>
        <fullName evidence="10">MFS transporter</fullName>
    </submittedName>
</protein>
<evidence type="ECO:0000256" key="8">
    <source>
        <dbReference type="SAM" id="Phobius"/>
    </source>
</evidence>
<dbReference type="Proteomes" id="UP001165685">
    <property type="component" value="Unassembled WGS sequence"/>
</dbReference>
<organism evidence="10 11">
    <name type="scientific">Nocardiopsis suaedae</name>
    <dbReference type="NCBI Taxonomy" id="3018444"/>
    <lineage>
        <taxon>Bacteria</taxon>
        <taxon>Bacillati</taxon>
        <taxon>Actinomycetota</taxon>
        <taxon>Actinomycetes</taxon>
        <taxon>Streptosporangiales</taxon>
        <taxon>Nocardiopsidaceae</taxon>
        <taxon>Nocardiopsis</taxon>
    </lineage>
</organism>
<feature type="region of interest" description="Disordered" evidence="7">
    <location>
        <begin position="506"/>
        <end position="528"/>
    </location>
</feature>
<dbReference type="InterPro" id="IPR036259">
    <property type="entry name" value="MFS_trans_sf"/>
</dbReference>
<evidence type="ECO:0000256" key="2">
    <source>
        <dbReference type="ARBA" id="ARBA00022448"/>
    </source>
</evidence>
<keyword evidence="3" id="KW-1003">Cell membrane</keyword>
<feature type="transmembrane region" description="Helical" evidence="8">
    <location>
        <begin position="305"/>
        <end position="323"/>
    </location>
</feature>
<keyword evidence="6 8" id="KW-0472">Membrane</keyword>
<feature type="transmembrane region" description="Helical" evidence="8">
    <location>
        <begin position="335"/>
        <end position="356"/>
    </location>
</feature>
<dbReference type="EMBL" id="JAQFWP010000044">
    <property type="protein sequence ID" value="MDA2806976.1"/>
    <property type="molecule type" value="Genomic_DNA"/>
</dbReference>
<feature type="transmembrane region" description="Helical" evidence="8">
    <location>
        <begin position="233"/>
        <end position="252"/>
    </location>
</feature>
<feature type="transmembrane region" description="Helical" evidence="8">
    <location>
        <begin position="82"/>
        <end position="101"/>
    </location>
</feature>
<dbReference type="SUPFAM" id="SSF103473">
    <property type="entry name" value="MFS general substrate transporter"/>
    <property type="match status" value="1"/>
</dbReference>
<feature type="transmembrane region" description="Helical" evidence="8">
    <location>
        <begin position="479"/>
        <end position="499"/>
    </location>
</feature>
<accession>A0ABT4TRG7</accession>
<dbReference type="PROSITE" id="PS51318">
    <property type="entry name" value="TAT"/>
    <property type="match status" value="1"/>
</dbReference>
<dbReference type="Gene3D" id="1.20.1720.10">
    <property type="entry name" value="Multidrug resistance protein D"/>
    <property type="match status" value="1"/>
</dbReference>
<feature type="transmembrane region" description="Helical" evidence="8">
    <location>
        <begin position="406"/>
        <end position="425"/>
    </location>
</feature>
<dbReference type="InterPro" id="IPR011701">
    <property type="entry name" value="MFS"/>
</dbReference>
<evidence type="ECO:0000256" key="7">
    <source>
        <dbReference type="SAM" id="MobiDB-lite"/>
    </source>
</evidence>
<dbReference type="InterPro" id="IPR020846">
    <property type="entry name" value="MFS_dom"/>
</dbReference>
<dbReference type="CDD" id="cd17321">
    <property type="entry name" value="MFS_MMR_MDR_like"/>
    <property type="match status" value="1"/>
</dbReference>
<dbReference type="PROSITE" id="PS50850">
    <property type="entry name" value="MFS"/>
    <property type="match status" value="1"/>
</dbReference>
<keyword evidence="4 8" id="KW-0812">Transmembrane</keyword>
<feature type="transmembrane region" description="Helical" evidence="8">
    <location>
        <begin position="264"/>
        <end position="285"/>
    </location>
</feature>
<dbReference type="PANTHER" id="PTHR42718">
    <property type="entry name" value="MAJOR FACILITATOR SUPERFAMILY MULTIDRUG TRANSPORTER MFSC"/>
    <property type="match status" value="1"/>
</dbReference>
<dbReference type="Gene3D" id="1.20.1250.20">
    <property type="entry name" value="MFS general substrate transporter like domains"/>
    <property type="match status" value="1"/>
</dbReference>
<evidence type="ECO:0000256" key="1">
    <source>
        <dbReference type="ARBA" id="ARBA00004651"/>
    </source>
</evidence>
<evidence type="ECO:0000313" key="11">
    <source>
        <dbReference type="Proteomes" id="UP001165685"/>
    </source>
</evidence>
<evidence type="ECO:0000256" key="5">
    <source>
        <dbReference type="ARBA" id="ARBA00022989"/>
    </source>
</evidence>
<evidence type="ECO:0000256" key="6">
    <source>
        <dbReference type="ARBA" id="ARBA00023136"/>
    </source>
</evidence>
<evidence type="ECO:0000259" key="9">
    <source>
        <dbReference type="PROSITE" id="PS50850"/>
    </source>
</evidence>